<reference evidence="2" key="1">
    <citation type="journal article" date="2019" name="Int. J. Syst. Evol. Microbiol.">
        <title>The Global Catalogue of Microorganisms (GCM) 10K type strain sequencing project: providing services to taxonomists for standard genome sequencing and annotation.</title>
        <authorList>
            <consortium name="The Broad Institute Genomics Platform"/>
            <consortium name="The Broad Institute Genome Sequencing Center for Infectious Disease"/>
            <person name="Wu L."/>
            <person name="Ma J."/>
        </authorList>
    </citation>
    <scope>NUCLEOTIDE SEQUENCE [LARGE SCALE GENOMIC DNA]</scope>
    <source>
        <strain evidence="2">CGMCC 4.7152</strain>
    </source>
</reference>
<keyword evidence="1" id="KW-0436">Ligase</keyword>
<protein>
    <submittedName>
        <fullName evidence="1">2'-5' RNA ligase family protein</fullName>
    </submittedName>
</protein>
<dbReference type="InterPro" id="IPR009097">
    <property type="entry name" value="Cyclic_Pdiesterase"/>
</dbReference>
<proteinExistence type="predicted"/>
<comment type="caution">
    <text evidence="1">The sequence shown here is derived from an EMBL/GenBank/DDBJ whole genome shotgun (WGS) entry which is preliminary data.</text>
</comment>
<dbReference type="GO" id="GO:0016874">
    <property type="term" value="F:ligase activity"/>
    <property type="evidence" value="ECO:0007669"/>
    <property type="project" value="UniProtKB-KW"/>
</dbReference>
<organism evidence="1 2">
    <name type="scientific">Dactylosporangium cerinum</name>
    <dbReference type="NCBI Taxonomy" id="1434730"/>
    <lineage>
        <taxon>Bacteria</taxon>
        <taxon>Bacillati</taxon>
        <taxon>Actinomycetota</taxon>
        <taxon>Actinomycetes</taxon>
        <taxon>Micromonosporales</taxon>
        <taxon>Micromonosporaceae</taxon>
        <taxon>Dactylosporangium</taxon>
    </lineage>
</organism>
<dbReference type="Gene3D" id="3.90.1140.10">
    <property type="entry name" value="Cyclic phosphodiesterase"/>
    <property type="match status" value="1"/>
</dbReference>
<evidence type="ECO:0000313" key="2">
    <source>
        <dbReference type="Proteomes" id="UP001595912"/>
    </source>
</evidence>
<dbReference type="Proteomes" id="UP001595912">
    <property type="component" value="Unassembled WGS sequence"/>
</dbReference>
<dbReference type="Pfam" id="PF13563">
    <property type="entry name" value="2_5_RNA_ligase2"/>
    <property type="match status" value="1"/>
</dbReference>
<keyword evidence="2" id="KW-1185">Reference proteome</keyword>
<sequence length="223" mass="24861">MTTAERESLDTRWRAYRNLPALRNHWYWRPGWSPERRFYTWHITFAGQTALEQLVSDVQRHLRRPGLDLVPLEGLHLTAQGVGFTDEVSDGDLAAIIKGVTEQCARLRPFDLSLGPLDPDAEGIGLLIQPWAPVIDLRSAIRSGIAQVWPVVPEPADGFRPHVTVAYSGADVPPNDAITAIEPLREREPAIVRIAAVQLITLRRADRAYVWETVHTAPLGACA</sequence>
<gene>
    <name evidence="1" type="ORF">ACFPIJ_57945</name>
</gene>
<name>A0ABV9WFF7_9ACTN</name>
<evidence type="ECO:0000313" key="1">
    <source>
        <dbReference type="EMBL" id="MFC5007481.1"/>
    </source>
</evidence>
<accession>A0ABV9WFF7</accession>
<dbReference type="SUPFAM" id="SSF55144">
    <property type="entry name" value="LigT-like"/>
    <property type="match status" value="1"/>
</dbReference>
<dbReference type="RefSeq" id="WP_380128123.1">
    <property type="nucleotide sequence ID" value="NZ_JBHSIU010000126.1"/>
</dbReference>
<dbReference type="EMBL" id="JBHSIU010000126">
    <property type="protein sequence ID" value="MFC5007481.1"/>
    <property type="molecule type" value="Genomic_DNA"/>
</dbReference>